<organism evidence="1 2">
    <name type="scientific">Mycena metata</name>
    <dbReference type="NCBI Taxonomy" id="1033252"/>
    <lineage>
        <taxon>Eukaryota</taxon>
        <taxon>Fungi</taxon>
        <taxon>Dikarya</taxon>
        <taxon>Basidiomycota</taxon>
        <taxon>Agaricomycotina</taxon>
        <taxon>Agaricomycetes</taxon>
        <taxon>Agaricomycetidae</taxon>
        <taxon>Agaricales</taxon>
        <taxon>Marasmiineae</taxon>
        <taxon>Mycenaceae</taxon>
        <taxon>Mycena</taxon>
    </lineage>
</organism>
<gene>
    <name evidence="1" type="ORF">B0H16DRAFT_1536461</name>
</gene>
<dbReference type="AlphaFoldDB" id="A0AAD7J6G3"/>
<protein>
    <submittedName>
        <fullName evidence="1">Uncharacterized protein</fullName>
    </submittedName>
</protein>
<dbReference type="EMBL" id="JARKIB010000043">
    <property type="protein sequence ID" value="KAJ7757999.1"/>
    <property type="molecule type" value="Genomic_DNA"/>
</dbReference>
<dbReference type="InterPro" id="IPR036047">
    <property type="entry name" value="F-box-like_dom_sf"/>
</dbReference>
<comment type="caution">
    <text evidence="1">The sequence shown here is derived from an EMBL/GenBank/DDBJ whole genome shotgun (WGS) entry which is preliminary data.</text>
</comment>
<dbReference type="SUPFAM" id="SSF81383">
    <property type="entry name" value="F-box domain"/>
    <property type="match status" value="1"/>
</dbReference>
<proteinExistence type="predicted"/>
<feature type="non-terminal residue" evidence="1">
    <location>
        <position position="1"/>
    </location>
</feature>
<evidence type="ECO:0000313" key="2">
    <source>
        <dbReference type="Proteomes" id="UP001215598"/>
    </source>
</evidence>
<dbReference type="Proteomes" id="UP001215598">
    <property type="component" value="Unassembled WGS sequence"/>
</dbReference>
<accession>A0AAD7J6G3</accession>
<name>A0AAD7J6G3_9AGAR</name>
<keyword evidence="2" id="KW-1185">Reference proteome</keyword>
<sequence>MLARLPMRDLLVAAPRVNKMWNAITLTPTLQRALFFQSYSSDSPPMQNPLLMELFPPFFAPEGPHGPWFWPGDTESITKMPWASAPEAFRRPDASWRRMLVVQPSAPTLVVTETCHSQQGNFQRRATVDYNDPPSHGLRMGALYDLVVVLLNSTADLFCIRWPGYDGVNLEDDLRLSVFYTRQCSGRRAGRRLDGRFRSDVPAAAAPKFGKSVRLQWVESDDSEEE</sequence>
<evidence type="ECO:0000313" key="1">
    <source>
        <dbReference type="EMBL" id="KAJ7757999.1"/>
    </source>
</evidence>
<reference evidence="1" key="1">
    <citation type="submission" date="2023-03" db="EMBL/GenBank/DDBJ databases">
        <title>Massive genome expansion in bonnet fungi (Mycena s.s.) driven by repeated elements and novel gene families across ecological guilds.</title>
        <authorList>
            <consortium name="Lawrence Berkeley National Laboratory"/>
            <person name="Harder C.B."/>
            <person name="Miyauchi S."/>
            <person name="Viragh M."/>
            <person name="Kuo A."/>
            <person name="Thoen E."/>
            <person name="Andreopoulos B."/>
            <person name="Lu D."/>
            <person name="Skrede I."/>
            <person name="Drula E."/>
            <person name="Henrissat B."/>
            <person name="Morin E."/>
            <person name="Kohler A."/>
            <person name="Barry K."/>
            <person name="LaButti K."/>
            <person name="Morin E."/>
            <person name="Salamov A."/>
            <person name="Lipzen A."/>
            <person name="Mereny Z."/>
            <person name="Hegedus B."/>
            <person name="Baldrian P."/>
            <person name="Stursova M."/>
            <person name="Weitz H."/>
            <person name="Taylor A."/>
            <person name="Grigoriev I.V."/>
            <person name="Nagy L.G."/>
            <person name="Martin F."/>
            <person name="Kauserud H."/>
        </authorList>
    </citation>
    <scope>NUCLEOTIDE SEQUENCE</scope>
    <source>
        <strain evidence="1">CBHHK182m</strain>
    </source>
</reference>